<evidence type="ECO:0000256" key="6">
    <source>
        <dbReference type="ARBA" id="ARBA00023136"/>
    </source>
</evidence>
<evidence type="ECO:0000256" key="9">
    <source>
        <dbReference type="SAM" id="Phobius"/>
    </source>
</evidence>
<feature type="transmembrane region" description="Helical" evidence="9">
    <location>
        <begin position="243"/>
        <end position="262"/>
    </location>
</feature>
<evidence type="ECO:0000259" key="10">
    <source>
        <dbReference type="Pfam" id="PF03600"/>
    </source>
</evidence>
<dbReference type="InterPro" id="IPR004680">
    <property type="entry name" value="Cit_transptr-like_dom"/>
</dbReference>
<evidence type="ECO:0000313" key="11">
    <source>
        <dbReference type="EMBL" id="PMD54414.1"/>
    </source>
</evidence>
<evidence type="ECO:0000256" key="5">
    <source>
        <dbReference type="ARBA" id="ARBA00022989"/>
    </source>
</evidence>
<feature type="transmembrane region" description="Helical" evidence="9">
    <location>
        <begin position="12"/>
        <end position="33"/>
    </location>
</feature>
<feature type="transmembrane region" description="Helical" evidence="9">
    <location>
        <begin position="86"/>
        <end position="105"/>
    </location>
</feature>
<keyword evidence="2" id="KW-0813">Transport</keyword>
<feature type="transmembrane region" description="Helical" evidence="9">
    <location>
        <begin position="613"/>
        <end position="636"/>
    </location>
</feature>
<dbReference type="RefSeq" id="XP_024731318.1">
    <property type="nucleotide sequence ID" value="XM_024885181.1"/>
</dbReference>
<dbReference type="GO" id="GO:0005886">
    <property type="term" value="C:plasma membrane"/>
    <property type="evidence" value="ECO:0007669"/>
    <property type="project" value="UniProtKB-SubCell"/>
</dbReference>
<feature type="transmembrane region" description="Helical" evidence="9">
    <location>
        <begin position="164"/>
        <end position="188"/>
    </location>
</feature>
<feature type="transmembrane region" description="Helical" evidence="9">
    <location>
        <begin position="758"/>
        <end position="779"/>
    </location>
</feature>
<keyword evidence="12" id="KW-1185">Reference proteome</keyword>
<comment type="subcellular location">
    <subcellularLocation>
        <location evidence="1">Cell membrane</location>
        <topology evidence="1">Multi-pass membrane protein</topology>
    </subcellularLocation>
</comment>
<feature type="transmembrane region" description="Helical" evidence="9">
    <location>
        <begin position="208"/>
        <end position="231"/>
    </location>
</feature>
<feature type="coiled-coil region" evidence="7">
    <location>
        <begin position="381"/>
        <end position="411"/>
    </location>
</feature>
<organism evidence="11 12">
    <name type="scientific">Hyaloscypha bicolor E</name>
    <dbReference type="NCBI Taxonomy" id="1095630"/>
    <lineage>
        <taxon>Eukaryota</taxon>
        <taxon>Fungi</taxon>
        <taxon>Dikarya</taxon>
        <taxon>Ascomycota</taxon>
        <taxon>Pezizomycotina</taxon>
        <taxon>Leotiomycetes</taxon>
        <taxon>Helotiales</taxon>
        <taxon>Hyaloscyphaceae</taxon>
        <taxon>Hyaloscypha</taxon>
        <taxon>Hyaloscypha bicolor</taxon>
    </lineage>
</organism>
<feature type="domain" description="Citrate transporter-like" evidence="10">
    <location>
        <begin position="102"/>
        <end position="358"/>
    </location>
</feature>
<accession>A0A2J6SUG0</accession>
<feature type="transmembrane region" description="Helical" evidence="9">
    <location>
        <begin position="328"/>
        <end position="358"/>
    </location>
</feature>
<dbReference type="EMBL" id="KZ613865">
    <property type="protein sequence ID" value="PMD54414.1"/>
    <property type="molecule type" value="Genomic_DNA"/>
</dbReference>
<keyword evidence="7" id="KW-0175">Coiled coil</keyword>
<dbReference type="GeneID" id="36593258"/>
<evidence type="ECO:0000256" key="1">
    <source>
        <dbReference type="ARBA" id="ARBA00004651"/>
    </source>
</evidence>
<dbReference type="PANTHER" id="PTHR43302:SF5">
    <property type="entry name" value="TRANSPORTER ARSB-RELATED"/>
    <property type="match status" value="1"/>
</dbReference>
<evidence type="ECO:0000256" key="7">
    <source>
        <dbReference type="SAM" id="Coils"/>
    </source>
</evidence>
<feature type="transmembrane region" description="Helical" evidence="9">
    <location>
        <begin position="712"/>
        <end position="737"/>
    </location>
</feature>
<evidence type="ECO:0000313" key="12">
    <source>
        <dbReference type="Proteomes" id="UP000235371"/>
    </source>
</evidence>
<proteinExistence type="predicted"/>
<evidence type="ECO:0000256" key="4">
    <source>
        <dbReference type="ARBA" id="ARBA00022692"/>
    </source>
</evidence>
<dbReference type="Pfam" id="PF03600">
    <property type="entry name" value="CitMHS"/>
    <property type="match status" value="1"/>
</dbReference>
<dbReference type="AlphaFoldDB" id="A0A2J6SUG0"/>
<feature type="region of interest" description="Disordered" evidence="8">
    <location>
        <begin position="555"/>
        <end position="590"/>
    </location>
</feature>
<dbReference type="STRING" id="1095630.A0A2J6SUG0"/>
<dbReference type="OrthoDB" id="442352at2759"/>
<dbReference type="InParanoid" id="A0A2J6SUG0"/>
<evidence type="ECO:0000256" key="3">
    <source>
        <dbReference type="ARBA" id="ARBA00022475"/>
    </source>
</evidence>
<dbReference type="GO" id="GO:0055085">
    <property type="term" value="P:transmembrane transport"/>
    <property type="evidence" value="ECO:0007669"/>
    <property type="project" value="InterPro"/>
</dbReference>
<gene>
    <name evidence="11" type="ORF">K444DRAFT_646260</name>
</gene>
<keyword evidence="3" id="KW-1003">Cell membrane</keyword>
<dbReference type="Proteomes" id="UP000235371">
    <property type="component" value="Unassembled WGS sequence"/>
</dbReference>
<dbReference type="PANTHER" id="PTHR43302">
    <property type="entry name" value="TRANSPORTER ARSB-RELATED"/>
    <property type="match status" value="1"/>
</dbReference>
<sequence>MSDDLDTSQIENWRSIITLIIFALTNIVVLFPFDVPVYIPRPLSDAAIYTLSAVRFISPQQDRSDYGSRAGENNLVKPFLRLDLPMNYVTAPLIADLFLLAISAIGRQEVYNGTIGADNITPFDIILVFLSLGYIANQSSGLIKYLVFKVLQRAGSVGHRLYAYLYPCFFGIGIFIGNDPIMVLFLSYMNRIASNIVHPRAWIHTQFAVANIATALLVTSNPANLVLAGAFNIKFVTYTANMVLPVLAMAILLLPILLYIVFADESLIPLSIKLHEIPYEARAKPPRNVNLPVPRIRVGELEDHLDESKGTLSMEEILNPYLDKRSAAFGAIVMVSTVIILLVLNAVALPAAFVMFFWDLAFGWYHRLETREIARKALHESELARAERTRAERVVREMEEEERAGLKLKDEQCISSLEPASSAPGQFQSQNGAISGHDNIGDTDEITQVIGSTNTSSTFPTLLPSATQAPPASEKANCLTLVINYRLEPFSIMRGDQPQNDREPRSQITELENKRTLATSDLQNGPPQELPDTLSSGAKEMQQVLGHTDSIYSSQRRPVIKSSRGGEKKSDLDAENNFTEDQPRNDRHRPTLTSLVADAYLWSQMTFPTATVALANLPFALVPFAFSMFVLVQALVHKGWVPVFAHGWDHWVNKTGTVGSIFGMGLLSTILCNFAGTNIGASIPLSCVVQAWQEIHQKNGIPISDRTFWATVYSMALGVNYGAFSLTFGASLTGIMWRDVLAKQGIWVRRLDFARVNLPIIVFAMAISSAVLVAEVYIVRDTSPYNS</sequence>
<name>A0A2J6SUG0_9HELO</name>
<reference evidence="11 12" key="1">
    <citation type="submission" date="2016-04" db="EMBL/GenBank/DDBJ databases">
        <title>A degradative enzymes factory behind the ericoid mycorrhizal symbiosis.</title>
        <authorList>
            <consortium name="DOE Joint Genome Institute"/>
            <person name="Martino E."/>
            <person name="Morin E."/>
            <person name="Grelet G."/>
            <person name="Kuo A."/>
            <person name="Kohler A."/>
            <person name="Daghino S."/>
            <person name="Barry K."/>
            <person name="Choi C."/>
            <person name="Cichocki N."/>
            <person name="Clum A."/>
            <person name="Copeland A."/>
            <person name="Hainaut M."/>
            <person name="Haridas S."/>
            <person name="Labutti K."/>
            <person name="Lindquist E."/>
            <person name="Lipzen A."/>
            <person name="Khouja H.-R."/>
            <person name="Murat C."/>
            <person name="Ohm R."/>
            <person name="Olson A."/>
            <person name="Spatafora J."/>
            <person name="Veneault-Fourrey C."/>
            <person name="Henrissat B."/>
            <person name="Grigoriev I."/>
            <person name="Martin F."/>
            <person name="Perotto S."/>
        </authorList>
    </citation>
    <scope>NUCLEOTIDE SEQUENCE [LARGE SCALE GENOMIC DNA]</scope>
    <source>
        <strain evidence="11 12">E</strain>
    </source>
</reference>
<keyword evidence="4 9" id="KW-0812">Transmembrane</keyword>
<evidence type="ECO:0000256" key="8">
    <source>
        <dbReference type="SAM" id="MobiDB-lite"/>
    </source>
</evidence>
<feature type="transmembrane region" description="Helical" evidence="9">
    <location>
        <begin position="125"/>
        <end position="143"/>
    </location>
</feature>
<evidence type="ECO:0000256" key="2">
    <source>
        <dbReference type="ARBA" id="ARBA00022448"/>
    </source>
</evidence>
<protein>
    <recommendedName>
        <fullName evidence="10">Citrate transporter-like domain-containing protein</fullName>
    </recommendedName>
</protein>
<keyword evidence="6 9" id="KW-0472">Membrane</keyword>
<keyword evidence="5 9" id="KW-1133">Transmembrane helix</keyword>